<feature type="chain" id="PRO_5014528476" evidence="1">
    <location>
        <begin position="22"/>
        <end position="104"/>
    </location>
</feature>
<dbReference type="EMBL" id="PKJS01000011">
    <property type="protein sequence ID" value="PKZ68351.1"/>
    <property type="molecule type" value="Genomic_DNA"/>
</dbReference>
<reference evidence="2 4" key="1">
    <citation type="submission" date="2017-12" db="EMBL/GenBank/DDBJ databases">
        <title>Phylogenetic diversity of female urinary microbiome.</title>
        <authorList>
            <person name="Thomas-White K."/>
            <person name="Wolfe A.J."/>
        </authorList>
    </citation>
    <scope>NUCLEOTIDE SEQUENCE [LARGE SCALE GENOMIC DNA]</scope>
    <source>
        <strain evidence="2 4">UMB0416</strain>
    </source>
</reference>
<protein>
    <submittedName>
        <fullName evidence="2">Uncharacterized protein</fullName>
    </submittedName>
</protein>
<dbReference type="Proteomes" id="UP000255230">
    <property type="component" value="Unassembled WGS sequence"/>
</dbReference>
<evidence type="ECO:0000256" key="1">
    <source>
        <dbReference type="SAM" id="SignalP"/>
    </source>
</evidence>
<reference evidence="3 5" key="2">
    <citation type="submission" date="2018-06" db="EMBL/GenBank/DDBJ databases">
        <authorList>
            <consortium name="Pathogen Informatics"/>
            <person name="Doyle S."/>
        </authorList>
    </citation>
    <scope>NUCLEOTIDE SEQUENCE [LARGE SCALE GENOMIC DNA]</scope>
    <source>
        <strain evidence="3 5">NCTC10465</strain>
    </source>
</reference>
<feature type="signal peptide" evidence="1">
    <location>
        <begin position="1"/>
        <end position="21"/>
    </location>
</feature>
<accession>A0A0X8K535</accession>
<gene>
    <name evidence="2" type="ORF">CYJ96_09450</name>
    <name evidence="3" type="ORF">NCTC10465_01121</name>
</gene>
<keyword evidence="5" id="KW-1185">Reference proteome</keyword>
<evidence type="ECO:0000313" key="2">
    <source>
        <dbReference type="EMBL" id="PKZ68351.1"/>
    </source>
</evidence>
<dbReference type="GeneID" id="35779044"/>
<dbReference type="AlphaFoldDB" id="A0A0X8K535"/>
<evidence type="ECO:0000313" key="5">
    <source>
        <dbReference type="Proteomes" id="UP000255230"/>
    </source>
</evidence>
<keyword evidence="1" id="KW-0732">Signal</keyword>
<evidence type="ECO:0000313" key="3">
    <source>
        <dbReference type="EMBL" id="STY97337.1"/>
    </source>
</evidence>
<name>A0A0X8K535_FAUOS</name>
<sequence length="104" mass="11412">MKHSAIVTLFASMVLPFAAHAANPQYVNACVTQMTEKHITDAASAKKVCTCVVDEQAKITQAQKNELDTWVKSGKDVRQNKTFQDISARMKACGNGVKFNKARP</sequence>
<dbReference type="RefSeq" id="WP_062330643.1">
    <property type="nucleotide sequence ID" value="NZ_CBCRZU010000036.1"/>
</dbReference>
<dbReference type="KEGG" id="mos:AXE82_01760"/>
<dbReference type="Proteomes" id="UP000234914">
    <property type="component" value="Unassembled WGS sequence"/>
</dbReference>
<evidence type="ECO:0000313" key="4">
    <source>
        <dbReference type="Proteomes" id="UP000234914"/>
    </source>
</evidence>
<organism evidence="2 4">
    <name type="scientific">Faucicola osloensis</name>
    <name type="common">Moraxella osloensis</name>
    <dbReference type="NCBI Taxonomy" id="34062"/>
    <lineage>
        <taxon>Bacteria</taxon>
        <taxon>Pseudomonadati</taxon>
        <taxon>Pseudomonadota</taxon>
        <taxon>Gammaproteobacteria</taxon>
        <taxon>Moraxellales</taxon>
        <taxon>Moraxellaceae</taxon>
        <taxon>Faucicola</taxon>
    </lineage>
</organism>
<proteinExistence type="predicted"/>
<dbReference type="EMBL" id="UGPY01000001">
    <property type="protein sequence ID" value="STY97337.1"/>
    <property type="molecule type" value="Genomic_DNA"/>
</dbReference>